<feature type="domain" description="C2H2-type" evidence="9">
    <location>
        <begin position="51"/>
        <end position="79"/>
    </location>
</feature>
<keyword evidence="2" id="KW-0479">Metal-binding</keyword>
<dbReference type="GO" id="GO:0000978">
    <property type="term" value="F:RNA polymerase II cis-regulatory region sequence-specific DNA binding"/>
    <property type="evidence" value="ECO:0007669"/>
    <property type="project" value="InterPro"/>
</dbReference>
<gene>
    <name evidence="10" type="ORF">C6P45_005383</name>
</gene>
<comment type="caution">
    <text evidence="10">The sequence shown here is derived from an EMBL/GenBank/DDBJ whole genome shotgun (WGS) entry which is preliminary data.</text>
</comment>
<evidence type="ECO:0000256" key="4">
    <source>
        <dbReference type="ARBA" id="ARBA00022771"/>
    </source>
</evidence>
<dbReference type="Pfam" id="PF00096">
    <property type="entry name" value="zf-C2H2"/>
    <property type="match status" value="1"/>
</dbReference>
<dbReference type="GO" id="GO:0000785">
    <property type="term" value="C:chromatin"/>
    <property type="evidence" value="ECO:0007669"/>
    <property type="project" value="TreeGrafter"/>
</dbReference>
<feature type="region of interest" description="Disordered" evidence="8">
    <location>
        <begin position="452"/>
        <end position="491"/>
    </location>
</feature>
<reference evidence="10 11" key="1">
    <citation type="submission" date="2020-11" db="EMBL/GenBank/DDBJ databases">
        <title>Kefir isolates.</title>
        <authorList>
            <person name="Marcisauskas S."/>
            <person name="Kim Y."/>
            <person name="Blasche S."/>
        </authorList>
    </citation>
    <scope>NUCLEOTIDE SEQUENCE [LARGE SCALE GENOMIC DNA]</scope>
    <source>
        <strain evidence="10 11">OG2</strain>
    </source>
</reference>
<evidence type="ECO:0000256" key="1">
    <source>
        <dbReference type="ARBA" id="ARBA00004123"/>
    </source>
</evidence>
<protein>
    <recommendedName>
        <fullName evidence="9">C2H2-type domain-containing protein</fullName>
    </recommendedName>
</protein>
<feature type="region of interest" description="Disordered" evidence="8">
    <location>
        <begin position="191"/>
        <end position="225"/>
    </location>
</feature>
<dbReference type="Proteomes" id="UP000750334">
    <property type="component" value="Unassembled WGS sequence"/>
</dbReference>
<dbReference type="GO" id="GO:0008270">
    <property type="term" value="F:zinc ion binding"/>
    <property type="evidence" value="ECO:0007669"/>
    <property type="project" value="UniProtKB-KW"/>
</dbReference>
<feature type="domain" description="C2H2-type" evidence="9">
    <location>
        <begin position="23"/>
        <end position="50"/>
    </location>
</feature>
<dbReference type="AlphaFoldDB" id="A0A9P7BAH0"/>
<dbReference type="InterPro" id="IPR013087">
    <property type="entry name" value="Znf_C2H2_type"/>
</dbReference>
<keyword evidence="5" id="KW-0862">Zinc</keyword>
<evidence type="ECO:0000256" key="3">
    <source>
        <dbReference type="ARBA" id="ARBA00022737"/>
    </source>
</evidence>
<evidence type="ECO:0000256" key="2">
    <source>
        <dbReference type="ARBA" id="ARBA00022723"/>
    </source>
</evidence>
<dbReference type="FunFam" id="3.30.160.60:FF:000145">
    <property type="entry name" value="Zinc finger protein 574"/>
    <property type="match status" value="1"/>
</dbReference>
<keyword evidence="4 7" id="KW-0863">Zinc-finger</keyword>
<dbReference type="InterPro" id="IPR051059">
    <property type="entry name" value="VerF-like"/>
</dbReference>
<dbReference type="PROSITE" id="PS50157">
    <property type="entry name" value="ZINC_FINGER_C2H2_2"/>
    <property type="match status" value="2"/>
</dbReference>
<keyword evidence="11" id="KW-1185">Reference proteome</keyword>
<dbReference type="InterPro" id="IPR036236">
    <property type="entry name" value="Znf_C2H2_sf"/>
</dbReference>
<dbReference type="GO" id="GO:0005634">
    <property type="term" value="C:nucleus"/>
    <property type="evidence" value="ECO:0007669"/>
    <property type="project" value="UniProtKB-SubCell"/>
</dbReference>
<evidence type="ECO:0000256" key="7">
    <source>
        <dbReference type="PROSITE-ProRule" id="PRU00042"/>
    </source>
</evidence>
<feature type="compositionally biased region" description="Polar residues" evidence="8">
    <location>
        <begin position="191"/>
        <end position="201"/>
    </location>
</feature>
<organism evidence="10 11">
    <name type="scientific">Maudiozyma exigua</name>
    <name type="common">Yeast</name>
    <name type="synonym">Kazachstania exigua</name>
    <dbReference type="NCBI Taxonomy" id="34358"/>
    <lineage>
        <taxon>Eukaryota</taxon>
        <taxon>Fungi</taxon>
        <taxon>Dikarya</taxon>
        <taxon>Ascomycota</taxon>
        <taxon>Saccharomycotina</taxon>
        <taxon>Saccharomycetes</taxon>
        <taxon>Saccharomycetales</taxon>
        <taxon>Saccharomycetaceae</taxon>
        <taxon>Maudiozyma</taxon>
    </lineage>
</organism>
<dbReference type="OrthoDB" id="6077919at2759"/>
<name>A0A9P7BAH0_MAUEX</name>
<evidence type="ECO:0000259" key="9">
    <source>
        <dbReference type="PROSITE" id="PS50157"/>
    </source>
</evidence>
<evidence type="ECO:0000256" key="8">
    <source>
        <dbReference type="SAM" id="MobiDB-lite"/>
    </source>
</evidence>
<dbReference type="PANTHER" id="PTHR40626">
    <property type="entry name" value="MIP31509P"/>
    <property type="match status" value="1"/>
</dbReference>
<accession>A0A9P7BAH0</accession>
<dbReference type="GO" id="GO:0006351">
    <property type="term" value="P:DNA-templated transcription"/>
    <property type="evidence" value="ECO:0007669"/>
    <property type="project" value="InterPro"/>
</dbReference>
<dbReference type="CDD" id="cd12148">
    <property type="entry name" value="fungal_TF_MHR"/>
    <property type="match status" value="1"/>
</dbReference>
<proteinExistence type="predicted"/>
<evidence type="ECO:0000313" key="11">
    <source>
        <dbReference type="Proteomes" id="UP000750334"/>
    </source>
</evidence>
<keyword evidence="3" id="KW-0677">Repeat</keyword>
<evidence type="ECO:0000313" key="10">
    <source>
        <dbReference type="EMBL" id="KAG0667797.1"/>
    </source>
</evidence>
<dbReference type="InterPro" id="IPR007219">
    <property type="entry name" value="XnlR_reg_dom"/>
</dbReference>
<dbReference type="Gene3D" id="3.30.160.60">
    <property type="entry name" value="Classic Zinc Finger"/>
    <property type="match status" value="2"/>
</dbReference>
<dbReference type="PROSITE" id="PS00028">
    <property type="entry name" value="ZINC_FINGER_C2H2_1"/>
    <property type="match status" value="2"/>
</dbReference>
<evidence type="ECO:0000256" key="5">
    <source>
        <dbReference type="ARBA" id="ARBA00022833"/>
    </source>
</evidence>
<dbReference type="GO" id="GO:0000981">
    <property type="term" value="F:DNA-binding transcription factor activity, RNA polymerase II-specific"/>
    <property type="evidence" value="ECO:0007669"/>
    <property type="project" value="InterPro"/>
</dbReference>
<dbReference type="Pfam" id="PF04082">
    <property type="entry name" value="Fungal_trans"/>
    <property type="match status" value="1"/>
</dbReference>
<comment type="subcellular location">
    <subcellularLocation>
        <location evidence="1">Nucleus</location>
    </subcellularLocation>
</comment>
<sequence>MFQPIEPIPKKSRIIKTDKPRPFLCPICTRGFVRQEHLKRHQRSHTRERPFLCILCGRCFARKDLVIRHQQKLHSAYTQDNDFDKIIVNVAGNTQTILPTEGHPHPTINGVNQEHIIAQTPISMGPPQNVPHIQIHNTSLTLNQPSLQQQQQQQHSQQPFQQQSVYELTPASQPMYSKSGILDSYQQTQLGLDNTASNPSQGRKRSFLEVSSTSSSTDNNSLQTPEMLAAPTSKRHASFSATTAFSYAPDMESDALNQPRYDTNSEEGPIQVGFSTPQFTGEQVVNKAIEAGLLELDPLELPPGIMDEQPNDILFNINTYENVKKAQSEPLKEINSKFSNSSAFLASLPSLADMVTVSSTNGGSNGFSRTVSKMNFNPFDYSTELLNTQNPWLSEFLDPKNFPTDAQLNNIGFVDNNSTPSPETLRRDSLSDQILGLFTSRQMDLHNEHQNYQSVGDNNADDTEDNKSEPLTINFSHPSMMDGLGNGKSTKDPKIKQLEFFTEPLRQYIIKHNELNSTSFPTINELNGYVRMYNEQFTEYYPFIHLYSIVPNEENYPLLLSLAMIGALYTFHSSHSKLMSMICNVQVKKFLFRNEVQTPLWLIQSLVLLSFYNIFNNNVHMTKQMTAQMTTLLNLIRSNKLNQPLEISVQPPVPNDQYMKFENDPDEIRLMYDRLSSPEQSKKNFDYFILAQQRIRICHMVHLISTLYATMIGVQYSLHSVDIRCGIPTVHEELYECATYEQWADILQNKLKIKIDSKFSLIQLSNGDESYQSYLMYLSNGYNGNLKLTQKPVSKLTLLSLIISIHEKISCERKYAKDRNMNWKVNSRPVIDSMIKHWEILYLKSGGTLIMNETALPIIDNDSMSRIIVPMYFFAKSRRCVDFSQVVSKVWIKDWSGMNKLLQNITDDWKHFREATETALTMIESWINIVSSIYTIPNVMKKNHGYKTPVFTITCIFTSVLLISEYLKHIEVWVTNNLNQSNMVELSKADKLLFFKAAKVMKKIQDVLLPMDHDKIKSSYVEFLKQQADTFDHFEELWETPPSSNDDLMETATLIQKLSLSSKALYLGVKILSDAPIWPISLLFAHAFQSRALYNVSNGSIDV</sequence>
<dbReference type="PANTHER" id="PTHR40626:SF13">
    <property type="entry name" value="RESPIRATION FACTOR 2-RELATED"/>
    <property type="match status" value="1"/>
</dbReference>
<evidence type="ECO:0000256" key="6">
    <source>
        <dbReference type="ARBA" id="ARBA00023242"/>
    </source>
</evidence>
<dbReference type="SMART" id="SM00355">
    <property type="entry name" value="ZnF_C2H2"/>
    <property type="match status" value="2"/>
</dbReference>
<feature type="compositionally biased region" description="Low complexity" evidence="8">
    <location>
        <begin position="211"/>
        <end position="221"/>
    </location>
</feature>
<keyword evidence="6" id="KW-0539">Nucleus</keyword>
<dbReference type="EMBL" id="PUHR01000092">
    <property type="protein sequence ID" value="KAG0667797.1"/>
    <property type="molecule type" value="Genomic_DNA"/>
</dbReference>
<dbReference type="SUPFAM" id="SSF57667">
    <property type="entry name" value="beta-beta-alpha zinc fingers"/>
    <property type="match status" value="1"/>
</dbReference>